<dbReference type="Pfam" id="PF00172">
    <property type="entry name" value="Zn_clus"/>
    <property type="match status" value="1"/>
</dbReference>
<keyword evidence="4" id="KW-1185">Reference proteome</keyword>
<organism evidence="3 4">
    <name type="scientific">Periconia digitata</name>
    <dbReference type="NCBI Taxonomy" id="1303443"/>
    <lineage>
        <taxon>Eukaryota</taxon>
        <taxon>Fungi</taxon>
        <taxon>Dikarya</taxon>
        <taxon>Ascomycota</taxon>
        <taxon>Pezizomycotina</taxon>
        <taxon>Dothideomycetes</taxon>
        <taxon>Pleosporomycetidae</taxon>
        <taxon>Pleosporales</taxon>
        <taxon>Massarineae</taxon>
        <taxon>Periconiaceae</taxon>
        <taxon>Periconia</taxon>
    </lineage>
</organism>
<evidence type="ECO:0000313" key="3">
    <source>
        <dbReference type="EMBL" id="CAI6332793.1"/>
    </source>
</evidence>
<dbReference type="GO" id="GO:0001228">
    <property type="term" value="F:DNA-binding transcription activator activity, RNA polymerase II-specific"/>
    <property type="evidence" value="ECO:0007669"/>
    <property type="project" value="TreeGrafter"/>
</dbReference>
<accession>A0A9W4XIE7</accession>
<dbReference type="Proteomes" id="UP001152607">
    <property type="component" value="Unassembled WGS sequence"/>
</dbReference>
<dbReference type="PANTHER" id="PTHR47784">
    <property type="entry name" value="STEROL UPTAKE CONTROL PROTEIN 2"/>
    <property type="match status" value="1"/>
</dbReference>
<dbReference type="OrthoDB" id="4937900at2759"/>
<reference evidence="3" key="1">
    <citation type="submission" date="2023-01" db="EMBL/GenBank/DDBJ databases">
        <authorList>
            <person name="Van Ghelder C."/>
            <person name="Rancurel C."/>
        </authorList>
    </citation>
    <scope>NUCLEOTIDE SEQUENCE</scope>
    <source>
        <strain evidence="3">CNCM I-4278</strain>
    </source>
</reference>
<dbReference type="PANTHER" id="PTHR47784:SF10">
    <property type="entry name" value="TRANSCRIPTION FACTOR, PUTATIVE (AFU_ORTHOLOGUE AFUA_6G14150)-RELATED"/>
    <property type="match status" value="1"/>
</dbReference>
<feature type="domain" description="Zn(2)-C6 fungal-type" evidence="2">
    <location>
        <begin position="13"/>
        <end position="43"/>
    </location>
</feature>
<dbReference type="InterPro" id="IPR036864">
    <property type="entry name" value="Zn2-C6_fun-type_DNA-bd_sf"/>
</dbReference>
<dbReference type="InterPro" id="IPR001138">
    <property type="entry name" value="Zn2Cys6_DnaBD"/>
</dbReference>
<comment type="caution">
    <text evidence="3">The sequence shown here is derived from an EMBL/GenBank/DDBJ whole genome shotgun (WGS) entry which is preliminary data.</text>
</comment>
<dbReference type="Pfam" id="PF11951">
    <property type="entry name" value="Fungal_trans_2"/>
    <property type="match status" value="1"/>
</dbReference>
<dbReference type="PRINTS" id="PR00755">
    <property type="entry name" value="AFLATOXINBRP"/>
</dbReference>
<name>A0A9W4XIE7_9PLEO</name>
<dbReference type="InterPro" id="IPR053157">
    <property type="entry name" value="Sterol_Uptake_Regulator"/>
</dbReference>
<dbReference type="CDD" id="cd00067">
    <property type="entry name" value="GAL4"/>
    <property type="match status" value="1"/>
</dbReference>
<dbReference type="SUPFAM" id="SSF57701">
    <property type="entry name" value="Zn2/Cys6 DNA-binding domain"/>
    <property type="match status" value="1"/>
</dbReference>
<dbReference type="PROSITE" id="PS00463">
    <property type="entry name" value="ZN2_CY6_FUNGAL_1"/>
    <property type="match status" value="1"/>
</dbReference>
<dbReference type="EMBL" id="CAOQHR010000003">
    <property type="protein sequence ID" value="CAI6332793.1"/>
    <property type="molecule type" value="Genomic_DNA"/>
</dbReference>
<proteinExistence type="predicted"/>
<dbReference type="Gene3D" id="4.10.240.10">
    <property type="entry name" value="Zn(2)-C6 fungal-type DNA-binding domain"/>
    <property type="match status" value="1"/>
</dbReference>
<dbReference type="AlphaFoldDB" id="A0A9W4XIE7"/>
<sequence>MPIRKAHSKSRNGCLPCKKRHIKCGEEYPSCQNCIKRLVSCAYDNSVTPTSQAAARNTSPGNGHLAQYGPSDTPQATLNCSCQQSAMNLAPVGITRLQELRLVIHYTTITCETMSHGSTDIDIWKQVVPGEAVLHEFLMDGLLALSSLHFASQNPNLRWQYTEIAIKYQTAGLQKYKYALEKITKDNSDALFAFSVIINILALAFPNVCPDPTHSSHTEGIIMLLELLQGTGFINDIDASSFREGKLAALFEAFPFTMEEHTLSNDTTDALLKLRERADSLADTIDSEQQKSYVMGIDSLETVFGYMSKSQHLGPIISWPAMAGKGLVRLFKQNDPMAQFIFIHYGVLLLYARDRWWAKHTGVNVIENLASSLHDADPEWVTWTQWARDCAALVVEDNQYQN</sequence>
<dbReference type="GO" id="GO:0008270">
    <property type="term" value="F:zinc ion binding"/>
    <property type="evidence" value="ECO:0007669"/>
    <property type="project" value="InterPro"/>
</dbReference>
<dbReference type="InterPro" id="IPR021858">
    <property type="entry name" value="Fun_TF"/>
</dbReference>
<evidence type="ECO:0000256" key="1">
    <source>
        <dbReference type="ARBA" id="ARBA00023242"/>
    </source>
</evidence>
<dbReference type="PROSITE" id="PS50048">
    <property type="entry name" value="ZN2_CY6_FUNGAL_2"/>
    <property type="match status" value="1"/>
</dbReference>
<evidence type="ECO:0000259" key="2">
    <source>
        <dbReference type="PROSITE" id="PS50048"/>
    </source>
</evidence>
<keyword evidence="1" id="KW-0539">Nucleus</keyword>
<protein>
    <recommendedName>
        <fullName evidence="2">Zn(2)-C6 fungal-type domain-containing protein</fullName>
    </recommendedName>
</protein>
<evidence type="ECO:0000313" key="4">
    <source>
        <dbReference type="Proteomes" id="UP001152607"/>
    </source>
</evidence>
<gene>
    <name evidence="3" type="ORF">PDIGIT_LOCUS5823</name>
</gene>
<dbReference type="SMART" id="SM00066">
    <property type="entry name" value="GAL4"/>
    <property type="match status" value="1"/>
</dbReference>